<name>A0A8H7UHT8_MORIS</name>
<evidence type="ECO:0000256" key="1">
    <source>
        <dbReference type="SAM" id="Phobius"/>
    </source>
</evidence>
<accession>A0A8H7UHT8</accession>
<keyword evidence="1" id="KW-1133">Transmembrane helix</keyword>
<keyword evidence="1" id="KW-0472">Membrane</keyword>
<feature type="transmembrane region" description="Helical" evidence="1">
    <location>
        <begin position="119"/>
        <end position="142"/>
    </location>
</feature>
<dbReference type="Proteomes" id="UP000654370">
    <property type="component" value="Unassembled WGS sequence"/>
</dbReference>
<protein>
    <submittedName>
        <fullName evidence="2">Uncharacterized protein</fullName>
    </submittedName>
</protein>
<dbReference type="PANTHER" id="PTHR41390">
    <property type="entry name" value="CHROMOSOME 7, WHOLE GENOME SHOTGUN SEQUENCE"/>
    <property type="match status" value="1"/>
</dbReference>
<evidence type="ECO:0000313" key="2">
    <source>
        <dbReference type="EMBL" id="KAG2183605.1"/>
    </source>
</evidence>
<feature type="transmembrane region" description="Helical" evidence="1">
    <location>
        <begin position="85"/>
        <end position="107"/>
    </location>
</feature>
<dbReference type="PANTHER" id="PTHR41390:SF1">
    <property type="entry name" value="NADH-UBIQUINONE OXIDOREDUCTASE 213 KDA SUBUNIT"/>
    <property type="match status" value="1"/>
</dbReference>
<comment type="caution">
    <text evidence="2">The sequence shown here is derived from an EMBL/GenBank/DDBJ whole genome shotgun (WGS) entry which is preliminary data.</text>
</comment>
<dbReference type="OrthoDB" id="5565730at2759"/>
<sequence length="252" mass="27745">MVLNEDSISNIVTGTSIAALFGAGTGSAMAVLRNASVKQFATSTAINCGVFGVTFFSVRESYLAYQRSKNPQYGLKISQTQDADALFSSAMAGATTGGLLASAARIYSDFQLGGPRGLIPGFFIFGALCTTGQLLYTAGYHWRQSIILRSQGSNNESVGSPIQVSTSLQRNINIPAHSTVFDQDETFKNQTAQDREWNRNTDKKSLWDWFEVPKWSPIRKLTDEEYKAILDAKLRELEAEMEEIDRELVNNS</sequence>
<keyword evidence="3" id="KW-1185">Reference proteome</keyword>
<gene>
    <name evidence="2" type="ORF">INT43_006613</name>
</gene>
<keyword evidence="1" id="KW-0812">Transmembrane</keyword>
<dbReference type="EMBL" id="JAEPQZ010000003">
    <property type="protein sequence ID" value="KAG2183605.1"/>
    <property type="molecule type" value="Genomic_DNA"/>
</dbReference>
<evidence type="ECO:0000313" key="3">
    <source>
        <dbReference type="Proteomes" id="UP000654370"/>
    </source>
</evidence>
<feature type="transmembrane region" description="Helical" evidence="1">
    <location>
        <begin position="12"/>
        <end position="32"/>
    </location>
</feature>
<reference evidence="2" key="1">
    <citation type="submission" date="2020-12" db="EMBL/GenBank/DDBJ databases">
        <title>Metabolic potential, ecology and presence of endohyphal bacteria is reflected in genomic diversity of Mucoromycotina.</title>
        <authorList>
            <person name="Muszewska A."/>
            <person name="Okrasinska A."/>
            <person name="Steczkiewicz K."/>
            <person name="Drgas O."/>
            <person name="Orlowska M."/>
            <person name="Perlinska-Lenart U."/>
            <person name="Aleksandrzak-Piekarczyk T."/>
            <person name="Szatraj K."/>
            <person name="Zielenkiewicz U."/>
            <person name="Pilsyk S."/>
            <person name="Malc E."/>
            <person name="Mieczkowski P."/>
            <person name="Kruszewska J.S."/>
            <person name="Biernat P."/>
            <person name="Pawlowska J."/>
        </authorList>
    </citation>
    <scope>NUCLEOTIDE SEQUENCE</scope>
    <source>
        <strain evidence="2">WA0000067209</strain>
    </source>
</reference>
<organism evidence="2 3">
    <name type="scientific">Mortierella isabellina</name>
    <name type="common">Filamentous fungus</name>
    <name type="synonym">Umbelopsis isabellina</name>
    <dbReference type="NCBI Taxonomy" id="91625"/>
    <lineage>
        <taxon>Eukaryota</taxon>
        <taxon>Fungi</taxon>
        <taxon>Fungi incertae sedis</taxon>
        <taxon>Mucoromycota</taxon>
        <taxon>Mucoromycotina</taxon>
        <taxon>Umbelopsidomycetes</taxon>
        <taxon>Umbelopsidales</taxon>
        <taxon>Umbelopsidaceae</taxon>
        <taxon>Umbelopsis</taxon>
    </lineage>
</organism>
<dbReference type="AlphaFoldDB" id="A0A8H7UHT8"/>
<proteinExistence type="predicted"/>